<dbReference type="Proteomes" id="UP001314170">
    <property type="component" value="Unassembled WGS sequence"/>
</dbReference>
<sequence length="119" mass="13086">MIGSVLLTLIKLLHFEFDGKTALKKNHTLYMALGTMLHIFDTPDLERLQWCLMSLWGDSGERGRGRLVIASARVAACDGLLHARSLAGVVGCLMEMLGARSPWYSVCAYFARVTGDGKL</sequence>
<keyword evidence="3" id="KW-1185">Reference proteome</keyword>
<evidence type="ECO:0000313" key="3">
    <source>
        <dbReference type="Proteomes" id="UP001314170"/>
    </source>
</evidence>
<evidence type="ECO:0000256" key="1">
    <source>
        <dbReference type="SAM" id="SignalP"/>
    </source>
</evidence>
<dbReference type="AlphaFoldDB" id="A0AAV1QSN0"/>
<feature type="chain" id="PRO_5043617766" evidence="1">
    <location>
        <begin position="16"/>
        <end position="119"/>
    </location>
</feature>
<comment type="caution">
    <text evidence="2">The sequence shown here is derived from an EMBL/GenBank/DDBJ whole genome shotgun (WGS) entry which is preliminary data.</text>
</comment>
<keyword evidence="1" id="KW-0732">Signal</keyword>
<accession>A0AAV1QSN0</accession>
<dbReference type="EMBL" id="CAWUPB010000351">
    <property type="protein sequence ID" value="CAK7324496.1"/>
    <property type="molecule type" value="Genomic_DNA"/>
</dbReference>
<gene>
    <name evidence="2" type="ORF">DCAF_LOCUS2143</name>
</gene>
<reference evidence="2 3" key="1">
    <citation type="submission" date="2024-01" db="EMBL/GenBank/DDBJ databases">
        <authorList>
            <person name="Waweru B."/>
        </authorList>
    </citation>
    <scope>NUCLEOTIDE SEQUENCE [LARGE SCALE GENOMIC DNA]</scope>
</reference>
<organism evidence="2 3">
    <name type="scientific">Dovyalis caffra</name>
    <dbReference type="NCBI Taxonomy" id="77055"/>
    <lineage>
        <taxon>Eukaryota</taxon>
        <taxon>Viridiplantae</taxon>
        <taxon>Streptophyta</taxon>
        <taxon>Embryophyta</taxon>
        <taxon>Tracheophyta</taxon>
        <taxon>Spermatophyta</taxon>
        <taxon>Magnoliopsida</taxon>
        <taxon>eudicotyledons</taxon>
        <taxon>Gunneridae</taxon>
        <taxon>Pentapetalae</taxon>
        <taxon>rosids</taxon>
        <taxon>fabids</taxon>
        <taxon>Malpighiales</taxon>
        <taxon>Salicaceae</taxon>
        <taxon>Flacourtieae</taxon>
        <taxon>Dovyalis</taxon>
    </lineage>
</organism>
<protein>
    <submittedName>
        <fullName evidence="2">Uncharacterized protein</fullName>
    </submittedName>
</protein>
<name>A0AAV1QSN0_9ROSI</name>
<feature type="signal peptide" evidence="1">
    <location>
        <begin position="1"/>
        <end position="15"/>
    </location>
</feature>
<evidence type="ECO:0000313" key="2">
    <source>
        <dbReference type="EMBL" id="CAK7324496.1"/>
    </source>
</evidence>
<proteinExistence type="predicted"/>